<sequence length="245" mass="27252">MSAPTSEPRSDTADAYDTIAEAYSAENESSLLNAYYNRPAIRDLLGDVTGRHVLDAGCGSGPILLDLVAGGATVVGIDGSQGMIDIARRRLGPATDLRVADLADPLPFDDAVFDDVVCSLALHYLEDWQPPLQEMRRVLKPGGRLVLSVEHPLVNWFSARERGEKTNYFSTRPRHEKNWIDQSVDITFWDRSLSTMCQSFLDAGFRIARVEEPGPAPEAVELFPEFFADREDPRFLAFLFFVLEA</sequence>
<evidence type="ECO:0000256" key="1">
    <source>
        <dbReference type="ARBA" id="ARBA00022603"/>
    </source>
</evidence>
<keyword evidence="6" id="KW-1185">Reference proteome</keyword>
<dbReference type="InterPro" id="IPR029063">
    <property type="entry name" value="SAM-dependent_MTases_sf"/>
</dbReference>
<dbReference type="PANTHER" id="PTHR43464:SF19">
    <property type="entry name" value="UBIQUINONE BIOSYNTHESIS O-METHYLTRANSFERASE, MITOCHONDRIAL"/>
    <property type="match status" value="1"/>
</dbReference>
<comment type="caution">
    <text evidence="5">The sequence shown here is derived from an EMBL/GenBank/DDBJ whole genome shotgun (WGS) entry which is preliminary data.</text>
</comment>
<keyword evidence="3" id="KW-0949">S-adenosyl-L-methionine</keyword>
<protein>
    <submittedName>
        <fullName evidence="5">Ubiquinone/menaquinone biosynthesis C-methylase UbiE</fullName>
    </submittedName>
</protein>
<evidence type="ECO:0000256" key="2">
    <source>
        <dbReference type="ARBA" id="ARBA00022679"/>
    </source>
</evidence>
<dbReference type="PANTHER" id="PTHR43464">
    <property type="entry name" value="METHYLTRANSFERASE"/>
    <property type="match status" value="1"/>
</dbReference>
<dbReference type="CDD" id="cd02440">
    <property type="entry name" value="AdoMet_MTases"/>
    <property type="match status" value="1"/>
</dbReference>
<gene>
    <name evidence="5" type="ORF">LX16_5080</name>
</gene>
<keyword evidence="5" id="KW-0830">Ubiquinone</keyword>
<dbReference type="GO" id="GO:0008757">
    <property type="term" value="F:S-adenosylmethionine-dependent methyltransferase activity"/>
    <property type="evidence" value="ECO:0007669"/>
    <property type="project" value="InterPro"/>
</dbReference>
<evidence type="ECO:0000259" key="4">
    <source>
        <dbReference type="Pfam" id="PF08241"/>
    </source>
</evidence>
<dbReference type="SUPFAM" id="SSF53335">
    <property type="entry name" value="S-adenosyl-L-methionine-dependent methyltransferases"/>
    <property type="match status" value="1"/>
</dbReference>
<dbReference type="Gene3D" id="3.40.50.150">
    <property type="entry name" value="Vaccinia Virus protein VP39"/>
    <property type="match status" value="1"/>
</dbReference>
<keyword evidence="1 5" id="KW-0489">Methyltransferase</keyword>
<dbReference type="OrthoDB" id="5566900at2"/>
<dbReference type="InterPro" id="IPR013216">
    <property type="entry name" value="Methyltransf_11"/>
</dbReference>
<evidence type="ECO:0000256" key="3">
    <source>
        <dbReference type="ARBA" id="ARBA00022691"/>
    </source>
</evidence>
<accession>A0A562UPR3</accession>
<proteinExistence type="predicted"/>
<keyword evidence="2" id="KW-0808">Transferase</keyword>
<evidence type="ECO:0000313" key="5">
    <source>
        <dbReference type="EMBL" id="TWJ07594.1"/>
    </source>
</evidence>
<dbReference type="AlphaFoldDB" id="A0A562UPR3"/>
<evidence type="ECO:0000313" key="6">
    <source>
        <dbReference type="Proteomes" id="UP000321617"/>
    </source>
</evidence>
<feature type="domain" description="Methyltransferase type 11" evidence="4">
    <location>
        <begin position="54"/>
        <end position="147"/>
    </location>
</feature>
<name>A0A562UPR3_9ACTN</name>
<dbReference type="Proteomes" id="UP000321617">
    <property type="component" value="Unassembled WGS sequence"/>
</dbReference>
<dbReference type="Pfam" id="PF08241">
    <property type="entry name" value="Methyltransf_11"/>
    <property type="match status" value="1"/>
</dbReference>
<dbReference type="EMBL" id="VLLL01000011">
    <property type="protein sequence ID" value="TWJ07594.1"/>
    <property type="molecule type" value="Genomic_DNA"/>
</dbReference>
<dbReference type="GO" id="GO:0032259">
    <property type="term" value="P:methylation"/>
    <property type="evidence" value="ECO:0007669"/>
    <property type="project" value="UniProtKB-KW"/>
</dbReference>
<reference evidence="5 6" key="1">
    <citation type="journal article" date="2013" name="Stand. Genomic Sci.">
        <title>Genomic Encyclopedia of Type Strains, Phase I: The one thousand microbial genomes (KMG-I) project.</title>
        <authorList>
            <person name="Kyrpides N.C."/>
            <person name="Woyke T."/>
            <person name="Eisen J.A."/>
            <person name="Garrity G."/>
            <person name="Lilburn T.G."/>
            <person name="Beck B.J."/>
            <person name="Whitman W.B."/>
            <person name="Hugenholtz P."/>
            <person name="Klenk H.P."/>
        </authorList>
    </citation>
    <scope>NUCLEOTIDE SEQUENCE [LARGE SCALE GENOMIC DNA]</scope>
    <source>
        <strain evidence="5 6">DSM 45044</strain>
    </source>
</reference>
<organism evidence="5 6">
    <name type="scientific">Stackebrandtia albiflava</name>
    <dbReference type="NCBI Taxonomy" id="406432"/>
    <lineage>
        <taxon>Bacteria</taxon>
        <taxon>Bacillati</taxon>
        <taxon>Actinomycetota</taxon>
        <taxon>Actinomycetes</taxon>
        <taxon>Glycomycetales</taxon>
        <taxon>Glycomycetaceae</taxon>
        <taxon>Stackebrandtia</taxon>
    </lineage>
</organism>
<dbReference type="RefSeq" id="WP_147144373.1">
    <property type="nucleotide sequence ID" value="NZ_BAABIJ010000007.1"/>
</dbReference>